<feature type="transmembrane region" description="Helical" evidence="9">
    <location>
        <begin position="157"/>
        <end position="178"/>
    </location>
</feature>
<dbReference type="SUPFAM" id="SSF46894">
    <property type="entry name" value="C-terminal effector domain of the bipartite response regulators"/>
    <property type="match status" value="1"/>
</dbReference>
<gene>
    <name evidence="11" type="ORF">EHYA_07046</name>
</gene>
<evidence type="ECO:0000313" key="11">
    <source>
        <dbReference type="EMBL" id="GCD99331.1"/>
    </source>
</evidence>
<dbReference type="Proteomes" id="UP000286931">
    <property type="component" value="Unassembled WGS sequence"/>
</dbReference>
<accession>A0A401YXL8</accession>
<dbReference type="Pfam" id="PF02518">
    <property type="entry name" value="HATPase_c"/>
    <property type="match status" value="1"/>
</dbReference>
<dbReference type="PROSITE" id="PS50043">
    <property type="entry name" value="HTH_LUXR_2"/>
    <property type="match status" value="1"/>
</dbReference>
<dbReference type="GO" id="GO:0005524">
    <property type="term" value="F:ATP binding"/>
    <property type="evidence" value="ECO:0007669"/>
    <property type="project" value="UniProtKB-KW"/>
</dbReference>
<dbReference type="Gene3D" id="1.20.5.1930">
    <property type="match status" value="1"/>
</dbReference>
<evidence type="ECO:0000256" key="3">
    <source>
        <dbReference type="ARBA" id="ARBA00022553"/>
    </source>
</evidence>
<dbReference type="OrthoDB" id="227596at2"/>
<dbReference type="InterPro" id="IPR036388">
    <property type="entry name" value="WH-like_DNA-bd_sf"/>
</dbReference>
<feature type="transmembrane region" description="Helical" evidence="9">
    <location>
        <begin position="117"/>
        <end position="145"/>
    </location>
</feature>
<dbReference type="InterPro" id="IPR000792">
    <property type="entry name" value="Tscrpt_reg_LuxR_C"/>
</dbReference>
<dbReference type="PANTHER" id="PTHR24421:SF10">
    <property type="entry name" value="NITRATE_NITRITE SENSOR PROTEIN NARQ"/>
    <property type="match status" value="1"/>
</dbReference>
<dbReference type="SUPFAM" id="SSF55874">
    <property type="entry name" value="ATPase domain of HSP90 chaperone/DNA topoisomerase II/histidine kinase"/>
    <property type="match status" value="1"/>
</dbReference>
<keyword evidence="9" id="KW-1133">Transmembrane helix</keyword>
<evidence type="ECO:0000256" key="7">
    <source>
        <dbReference type="ARBA" id="ARBA00022840"/>
    </source>
</evidence>
<evidence type="ECO:0000256" key="9">
    <source>
        <dbReference type="SAM" id="Phobius"/>
    </source>
</evidence>
<dbReference type="InterPro" id="IPR003594">
    <property type="entry name" value="HATPase_dom"/>
</dbReference>
<protein>
    <recommendedName>
        <fullName evidence="2">histidine kinase</fullName>
        <ecNumber evidence="2">2.7.13.3</ecNumber>
    </recommendedName>
</protein>
<evidence type="ECO:0000259" key="10">
    <source>
        <dbReference type="PROSITE" id="PS50043"/>
    </source>
</evidence>
<keyword evidence="3" id="KW-0597">Phosphoprotein</keyword>
<dbReference type="GO" id="GO:0000155">
    <property type="term" value="F:phosphorelay sensor kinase activity"/>
    <property type="evidence" value="ECO:0007669"/>
    <property type="project" value="InterPro"/>
</dbReference>
<evidence type="ECO:0000256" key="6">
    <source>
        <dbReference type="ARBA" id="ARBA00022777"/>
    </source>
</evidence>
<dbReference type="RefSeq" id="WP_126641140.1">
    <property type="nucleotide sequence ID" value="NZ_BIFH01000032.1"/>
</dbReference>
<dbReference type="GO" id="GO:0003677">
    <property type="term" value="F:DNA binding"/>
    <property type="evidence" value="ECO:0007669"/>
    <property type="project" value="InterPro"/>
</dbReference>
<organism evidence="11 12">
    <name type="scientific">Embleya hyalina</name>
    <dbReference type="NCBI Taxonomy" id="516124"/>
    <lineage>
        <taxon>Bacteria</taxon>
        <taxon>Bacillati</taxon>
        <taxon>Actinomycetota</taxon>
        <taxon>Actinomycetes</taxon>
        <taxon>Kitasatosporales</taxon>
        <taxon>Streptomycetaceae</taxon>
        <taxon>Embleya</taxon>
    </lineage>
</organism>
<dbReference type="AlphaFoldDB" id="A0A401YXL8"/>
<dbReference type="InterPro" id="IPR036890">
    <property type="entry name" value="HATPase_C_sf"/>
</dbReference>
<sequence length="504" mass="52233">MGFGPESLAALGKAVTGRDLAGTKSAPGSTPGRWSFLAVTRADLVICLVAAAVDTFGFFITLPSAGPGERVVGTLFMFASAASLLARRRSPIGVLSFVLTLVVVLNLLLAMPQRFGIALAVALYTVGLAGRPRTVALAALATLVAQATGYRNASESFLWLFSGDLVATLLVLGVSAAVRNWQGQVEVNRVLLADRALSDERRRIARELHDIVAHHITTMHLMSGGARASLDRDPEAARAALLTLEASGRVALGEMRQLLGVLRSDHDPDQAASVAPQPGVDDLARLIAESCLAGLPTELRVLGAPRALPLPVGLAVYRITQEALTNARKHAGDAATATVRLEYLPGAVAVEIRDDGGGEVAVGDYAMTGGGHGLVGMRERVAVHGGSFEAGRAADGGFRVAAVLPLAGAEPEPAAASASVAGAGLVSEPGRPARLSPAEVALLRLFATGKADGEIAAALRVEPAELERQEADLLTKLDVRDRAQAVVVAYESGLVRAGRGDRAR</sequence>
<dbReference type="GO" id="GO:0046983">
    <property type="term" value="F:protein dimerization activity"/>
    <property type="evidence" value="ECO:0007669"/>
    <property type="project" value="InterPro"/>
</dbReference>
<name>A0A401YXL8_9ACTN</name>
<feature type="domain" description="HTH luxR-type" evidence="10">
    <location>
        <begin position="428"/>
        <end position="493"/>
    </location>
</feature>
<dbReference type="GO" id="GO:0016020">
    <property type="term" value="C:membrane"/>
    <property type="evidence" value="ECO:0007669"/>
    <property type="project" value="InterPro"/>
</dbReference>
<comment type="catalytic activity">
    <reaction evidence="1">
        <text>ATP + protein L-histidine = ADP + protein N-phospho-L-histidine.</text>
        <dbReference type="EC" id="2.7.13.3"/>
    </reaction>
</comment>
<evidence type="ECO:0000256" key="2">
    <source>
        <dbReference type="ARBA" id="ARBA00012438"/>
    </source>
</evidence>
<dbReference type="PANTHER" id="PTHR24421">
    <property type="entry name" value="NITRATE/NITRITE SENSOR PROTEIN NARX-RELATED"/>
    <property type="match status" value="1"/>
</dbReference>
<keyword evidence="8" id="KW-0902">Two-component regulatory system</keyword>
<keyword evidence="9" id="KW-0472">Membrane</keyword>
<dbReference type="Gene3D" id="3.30.565.10">
    <property type="entry name" value="Histidine kinase-like ATPase, C-terminal domain"/>
    <property type="match status" value="1"/>
</dbReference>
<reference evidence="11 12" key="1">
    <citation type="submission" date="2018-12" db="EMBL/GenBank/DDBJ databases">
        <title>Draft genome sequence of Embleya hyalina NBRC 13850T.</title>
        <authorList>
            <person name="Komaki H."/>
            <person name="Hosoyama A."/>
            <person name="Kimura A."/>
            <person name="Ichikawa N."/>
            <person name="Tamura T."/>
        </authorList>
    </citation>
    <scope>NUCLEOTIDE SEQUENCE [LARGE SCALE GENOMIC DNA]</scope>
    <source>
        <strain evidence="11 12">NBRC 13850</strain>
    </source>
</reference>
<dbReference type="CDD" id="cd16917">
    <property type="entry name" value="HATPase_UhpB-NarQ-NarX-like"/>
    <property type="match status" value="1"/>
</dbReference>
<comment type="caution">
    <text evidence="11">The sequence shown here is derived from an EMBL/GenBank/DDBJ whole genome shotgun (WGS) entry which is preliminary data.</text>
</comment>
<proteinExistence type="predicted"/>
<dbReference type="InterPro" id="IPR050482">
    <property type="entry name" value="Sensor_HK_TwoCompSys"/>
</dbReference>
<dbReference type="InterPro" id="IPR011712">
    <property type="entry name" value="Sig_transdc_His_kin_sub3_dim/P"/>
</dbReference>
<keyword evidence="5" id="KW-0547">Nucleotide-binding</keyword>
<dbReference type="Pfam" id="PF07730">
    <property type="entry name" value="HisKA_3"/>
    <property type="match status" value="1"/>
</dbReference>
<dbReference type="EC" id="2.7.13.3" evidence="2"/>
<evidence type="ECO:0000256" key="5">
    <source>
        <dbReference type="ARBA" id="ARBA00022741"/>
    </source>
</evidence>
<evidence type="ECO:0000256" key="8">
    <source>
        <dbReference type="ARBA" id="ARBA00023012"/>
    </source>
</evidence>
<keyword evidence="9" id="KW-0812">Transmembrane</keyword>
<feature type="transmembrane region" description="Helical" evidence="9">
    <location>
        <begin position="42"/>
        <end position="62"/>
    </location>
</feature>
<feature type="transmembrane region" description="Helical" evidence="9">
    <location>
        <begin position="92"/>
        <end position="111"/>
    </location>
</feature>
<feature type="transmembrane region" description="Helical" evidence="9">
    <location>
        <begin position="68"/>
        <end position="85"/>
    </location>
</feature>
<dbReference type="SMART" id="SM00421">
    <property type="entry name" value="HTH_LUXR"/>
    <property type="match status" value="1"/>
</dbReference>
<evidence type="ECO:0000256" key="4">
    <source>
        <dbReference type="ARBA" id="ARBA00022679"/>
    </source>
</evidence>
<evidence type="ECO:0000256" key="1">
    <source>
        <dbReference type="ARBA" id="ARBA00000085"/>
    </source>
</evidence>
<keyword evidence="4" id="KW-0808">Transferase</keyword>
<dbReference type="EMBL" id="BIFH01000032">
    <property type="protein sequence ID" value="GCD99331.1"/>
    <property type="molecule type" value="Genomic_DNA"/>
</dbReference>
<keyword evidence="12" id="KW-1185">Reference proteome</keyword>
<keyword evidence="6 11" id="KW-0418">Kinase</keyword>
<evidence type="ECO:0000313" key="12">
    <source>
        <dbReference type="Proteomes" id="UP000286931"/>
    </source>
</evidence>
<keyword evidence="7" id="KW-0067">ATP-binding</keyword>
<dbReference type="InterPro" id="IPR016032">
    <property type="entry name" value="Sig_transdc_resp-reg_C-effctor"/>
</dbReference>
<dbReference type="Gene3D" id="1.10.10.10">
    <property type="entry name" value="Winged helix-like DNA-binding domain superfamily/Winged helix DNA-binding domain"/>
    <property type="match status" value="1"/>
</dbReference>
<dbReference type="GO" id="GO:0006355">
    <property type="term" value="P:regulation of DNA-templated transcription"/>
    <property type="evidence" value="ECO:0007669"/>
    <property type="project" value="InterPro"/>
</dbReference>